<dbReference type="PANTHER" id="PTHR33336:SF3">
    <property type="entry name" value="ABM DOMAIN-CONTAINING PROTEIN"/>
    <property type="match status" value="1"/>
</dbReference>
<sequence>MPSSKSDEQHLIVEFKTSTRNRDRVNTLLQEFVGPAREEEGCLYYNLYQRSDEPNTFFILDGWANEEAAARHGESANVKRVLEPLLPLLVSPPSIIVSSRISD</sequence>
<dbReference type="PANTHER" id="PTHR33336">
    <property type="entry name" value="QUINOL MONOOXYGENASE YGIN-RELATED"/>
    <property type="match status" value="1"/>
</dbReference>
<gene>
    <name evidence="2" type="ORF">IE4771_PA00139</name>
</gene>
<geneLocation type="plasmid" evidence="2 3">
    <name>pRetIE4771a</name>
</geneLocation>
<dbReference type="GO" id="GO:0004497">
    <property type="term" value="F:monooxygenase activity"/>
    <property type="evidence" value="ECO:0007669"/>
    <property type="project" value="UniProtKB-KW"/>
</dbReference>
<name>A0A060IC65_RHIET</name>
<dbReference type="Pfam" id="PF03992">
    <property type="entry name" value="ABM"/>
    <property type="match status" value="1"/>
</dbReference>
<evidence type="ECO:0000313" key="2">
    <source>
        <dbReference type="EMBL" id="AIC29645.1"/>
    </source>
</evidence>
<evidence type="ECO:0000259" key="1">
    <source>
        <dbReference type="PROSITE" id="PS51725"/>
    </source>
</evidence>
<dbReference type="Proteomes" id="UP000027180">
    <property type="component" value="Plasmid pRetIE4771a"/>
</dbReference>
<dbReference type="AlphaFoldDB" id="A0A060IC65"/>
<dbReference type="OrthoDB" id="287932at2"/>
<keyword evidence="2" id="KW-0503">Monooxygenase</keyword>
<protein>
    <submittedName>
        <fullName evidence="2">Antibiotic biosynthesis monooxygenase protein</fullName>
    </submittedName>
</protein>
<dbReference type="HOGENOM" id="CLU_131496_11_1_5"/>
<organism evidence="2 3">
    <name type="scientific">Rhizobium etli bv. mimosae str. IE4771</name>
    <dbReference type="NCBI Taxonomy" id="1432050"/>
    <lineage>
        <taxon>Bacteria</taxon>
        <taxon>Pseudomonadati</taxon>
        <taxon>Pseudomonadota</taxon>
        <taxon>Alphaproteobacteria</taxon>
        <taxon>Hyphomicrobiales</taxon>
        <taxon>Rhizobiaceae</taxon>
        <taxon>Rhizobium/Agrobacterium group</taxon>
        <taxon>Rhizobium</taxon>
    </lineage>
</organism>
<dbReference type="RefSeq" id="WP_013984706.1">
    <property type="nucleotide sequence ID" value="NZ_CP006987.1"/>
</dbReference>
<evidence type="ECO:0000313" key="3">
    <source>
        <dbReference type="Proteomes" id="UP000027180"/>
    </source>
</evidence>
<reference evidence="2 3" key="1">
    <citation type="submission" date="2013-12" db="EMBL/GenBank/DDBJ databases">
        <title>Complete genome sequence of Rhizobium etli bv. mimosae IE4771.</title>
        <authorList>
            <person name="Bustos P."/>
            <person name="Santamaria R.I."/>
            <person name="Lozano L."/>
            <person name="Ormeno-Orrillo E."/>
            <person name="Rogel M.A."/>
            <person name="Romero D."/>
            <person name="Cevallos M.A."/>
            <person name="Martinez-Romero E."/>
            <person name="Gonzalez V."/>
        </authorList>
    </citation>
    <scope>NUCLEOTIDE SEQUENCE [LARGE SCALE GENOMIC DNA]</scope>
    <source>
        <strain evidence="2 3">IE4771</strain>
        <plasmid evidence="3">Plasmid pRetIE4771a</plasmid>
    </source>
</reference>
<proteinExistence type="predicted"/>
<dbReference type="SUPFAM" id="SSF54909">
    <property type="entry name" value="Dimeric alpha+beta barrel"/>
    <property type="match status" value="1"/>
</dbReference>
<dbReference type="InterPro" id="IPR007138">
    <property type="entry name" value="ABM_dom"/>
</dbReference>
<dbReference type="InterPro" id="IPR050744">
    <property type="entry name" value="AI-2_Isomerase_LsrG"/>
</dbReference>
<dbReference type="KEGG" id="rei:IE4771_PA00139"/>
<feature type="domain" description="ABM" evidence="1">
    <location>
        <begin position="9"/>
        <end position="97"/>
    </location>
</feature>
<keyword evidence="2" id="KW-0614">Plasmid</keyword>
<dbReference type="PROSITE" id="PS51725">
    <property type="entry name" value="ABM"/>
    <property type="match status" value="1"/>
</dbReference>
<accession>A0A060IC65</accession>
<dbReference type="InterPro" id="IPR011008">
    <property type="entry name" value="Dimeric_a/b-barrel"/>
</dbReference>
<keyword evidence="2" id="KW-0560">Oxidoreductase</keyword>
<dbReference type="Gene3D" id="3.30.70.100">
    <property type="match status" value="1"/>
</dbReference>
<dbReference type="EMBL" id="CP006987">
    <property type="protein sequence ID" value="AIC29645.1"/>
    <property type="molecule type" value="Genomic_DNA"/>
</dbReference>